<dbReference type="InterPro" id="IPR053925">
    <property type="entry name" value="RecX_HTH_3rd"/>
</dbReference>
<evidence type="ECO:0000313" key="8">
    <source>
        <dbReference type="EMBL" id="WOJ94586.1"/>
    </source>
</evidence>
<dbReference type="InterPro" id="IPR053924">
    <property type="entry name" value="RecX_HTH_2nd"/>
</dbReference>
<evidence type="ECO:0000256" key="1">
    <source>
        <dbReference type="ARBA" id="ARBA00004496"/>
    </source>
</evidence>
<proteinExistence type="inferred from homology"/>
<comment type="similarity">
    <text evidence="2">Belongs to the RecX family.</text>
</comment>
<dbReference type="Pfam" id="PF21982">
    <property type="entry name" value="RecX_HTH1"/>
    <property type="match status" value="1"/>
</dbReference>
<evidence type="ECO:0000256" key="4">
    <source>
        <dbReference type="ARBA" id="ARBA00022490"/>
    </source>
</evidence>
<evidence type="ECO:0000259" key="7">
    <source>
        <dbReference type="Pfam" id="PF21982"/>
    </source>
</evidence>
<name>A0ABZ0I5T4_9GAMM</name>
<evidence type="ECO:0000256" key="3">
    <source>
        <dbReference type="ARBA" id="ARBA00018111"/>
    </source>
</evidence>
<feature type="domain" description="RecX first three-helical" evidence="7">
    <location>
        <begin position="1"/>
        <end position="34"/>
    </location>
</feature>
<dbReference type="InterPro" id="IPR036388">
    <property type="entry name" value="WH-like_DNA-bd_sf"/>
</dbReference>
<organism evidence="8 9">
    <name type="scientific">Congregibacter variabilis</name>
    <dbReference type="NCBI Taxonomy" id="3081200"/>
    <lineage>
        <taxon>Bacteria</taxon>
        <taxon>Pseudomonadati</taxon>
        <taxon>Pseudomonadota</taxon>
        <taxon>Gammaproteobacteria</taxon>
        <taxon>Cellvibrionales</taxon>
        <taxon>Halieaceae</taxon>
        <taxon>Congregibacter</taxon>
    </lineage>
</organism>
<dbReference type="InterPro" id="IPR003783">
    <property type="entry name" value="Regulatory_RecX"/>
</dbReference>
<reference evidence="8 9" key="1">
    <citation type="submission" date="2023-10" db="EMBL/GenBank/DDBJ databases">
        <title>Two novel species belonging to the OM43/NOR5 clade.</title>
        <authorList>
            <person name="Park M."/>
        </authorList>
    </citation>
    <scope>NUCLEOTIDE SEQUENCE [LARGE SCALE GENOMIC DNA]</scope>
    <source>
        <strain evidence="8 9">IMCC43200</strain>
    </source>
</reference>
<dbReference type="EMBL" id="CP136864">
    <property type="protein sequence ID" value="WOJ94586.1"/>
    <property type="molecule type" value="Genomic_DNA"/>
</dbReference>
<sequence length="139" mass="15929">MNLLARREHSLAELKRKLGQRFDAEELDAALEKLAKENLQSDERFAQSFTRERMLRGVGPLRIESELRQRGVKHAYIDHALNCVPTEEGLSWREVARDVLQRKFGDAPPADLPDKARRLRFLGYRGFGEEAAGLVPDVF</sequence>
<dbReference type="Gene3D" id="1.10.10.10">
    <property type="entry name" value="Winged helix-like DNA-binding domain superfamily/Winged helix DNA-binding domain"/>
    <property type="match status" value="3"/>
</dbReference>
<comment type="subcellular location">
    <subcellularLocation>
        <location evidence="1">Cytoplasm</location>
    </subcellularLocation>
</comment>
<feature type="domain" description="RecX second three-helical" evidence="5">
    <location>
        <begin position="41"/>
        <end position="81"/>
    </location>
</feature>
<evidence type="ECO:0000259" key="6">
    <source>
        <dbReference type="Pfam" id="PF21981"/>
    </source>
</evidence>
<accession>A0ABZ0I5T4</accession>
<evidence type="ECO:0000259" key="5">
    <source>
        <dbReference type="Pfam" id="PF02631"/>
    </source>
</evidence>
<dbReference type="InterPro" id="IPR053926">
    <property type="entry name" value="RecX_HTH_1st"/>
</dbReference>
<evidence type="ECO:0000313" key="9">
    <source>
        <dbReference type="Proteomes" id="UP001626537"/>
    </source>
</evidence>
<gene>
    <name evidence="8" type="ORF">R0135_05325</name>
</gene>
<evidence type="ECO:0000256" key="2">
    <source>
        <dbReference type="ARBA" id="ARBA00009695"/>
    </source>
</evidence>
<dbReference type="Pfam" id="PF21981">
    <property type="entry name" value="RecX_HTH3"/>
    <property type="match status" value="1"/>
</dbReference>
<dbReference type="Proteomes" id="UP001626537">
    <property type="component" value="Chromosome"/>
</dbReference>
<dbReference type="PANTHER" id="PTHR33602">
    <property type="entry name" value="REGULATORY PROTEIN RECX FAMILY PROTEIN"/>
    <property type="match status" value="1"/>
</dbReference>
<protein>
    <recommendedName>
        <fullName evidence="3">Regulatory protein RecX</fullName>
    </recommendedName>
</protein>
<keyword evidence="9" id="KW-1185">Reference proteome</keyword>
<dbReference type="PANTHER" id="PTHR33602:SF1">
    <property type="entry name" value="REGULATORY PROTEIN RECX FAMILY PROTEIN"/>
    <property type="match status" value="1"/>
</dbReference>
<feature type="domain" description="RecX third three-helical" evidence="6">
    <location>
        <begin position="94"/>
        <end position="128"/>
    </location>
</feature>
<dbReference type="Pfam" id="PF02631">
    <property type="entry name" value="RecX_HTH2"/>
    <property type="match status" value="1"/>
</dbReference>
<dbReference type="RefSeq" id="WP_407349223.1">
    <property type="nucleotide sequence ID" value="NZ_CP136864.1"/>
</dbReference>
<keyword evidence="4" id="KW-0963">Cytoplasm</keyword>